<keyword evidence="1" id="KW-1185">Reference proteome</keyword>
<evidence type="ECO:0000313" key="1">
    <source>
        <dbReference type="Proteomes" id="UP000695022"/>
    </source>
</evidence>
<reference evidence="2" key="1">
    <citation type="submission" date="2025-08" db="UniProtKB">
        <authorList>
            <consortium name="RefSeq"/>
        </authorList>
    </citation>
    <scope>IDENTIFICATION</scope>
</reference>
<gene>
    <name evidence="2" type="primary">LOC106813264</name>
</gene>
<evidence type="ECO:0000313" key="2">
    <source>
        <dbReference type="RefSeq" id="XP_014672848.1"/>
    </source>
</evidence>
<dbReference type="PANTHER" id="PTHR47331">
    <property type="entry name" value="PHD-TYPE DOMAIN-CONTAINING PROTEIN"/>
    <property type="match status" value="1"/>
</dbReference>
<sequence>MTLLDSDFWSDSMIVLHYIRNDDKRFQTFVANRVAKIREHSLPTQWRYVNTQSNPADDVLRGRTVQELLDNERWIHGPSFLWQKEATWPVQPEFSEKALSHDVEVKKEPRVYNVAIDAGGDVIHTLLKRHSAWYKLKKAVAWILRVKGILRHRIQKATMTTHIRGQLTVHDIATAEMEIIRYIQGTSFNDAQLKLSNIRKLAPMTSRDNIICVGE</sequence>
<proteinExistence type="predicted"/>
<accession>A0ABM1EKX7</accession>
<name>A0ABM1EKX7_PRICU</name>
<organism evidence="1 2">
    <name type="scientific">Priapulus caudatus</name>
    <name type="common">Priapulid worm</name>
    <dbReference type="NCBI Taxonomy" id="37621"/>
    <lineage>
        <taxon>Eukaryota</taxon>
        <taxon>Metazoa</taxon>
        <taxon>Ecdysozoa</taxon>
        <taxon>Scalidophora</taxon>
        <taxon>Priapulida</taxon>
        <taxon>Priapulimorpha</taxon>
        <taxon>Priapulimorphida</taxon>
        <taxon>Priapulidae</taxon>
        <taxon>Priapulus</taxon>
    </lineage>
</organism>
<dbReference type="Proteomes" id="UP000695022">
    <property type="component" value="Unplaced"/>
</dbReference>
<dbReference type="GeneID" id="106813264"/>
<protein>
    <submittedName>
        <fullName evidence="2">Uncharacterized protein LOC106813264</fullName>
    </submittedName>
</protein>
<dbReference type="RefSeq" id="XP_014672848.1">
    <property type="nucleotide sequence ID" value="XM_014817362.1"/>
</dbReference>
<dbReference type="PANTHER" id="PTHR47331:SF1">
    <property type="entry name" value="GAG-LIKE PROTEIN"/>
    <property type="match status" value="1"/>
</dbReference>